<dbReference type="OrthoDB" id="192193at2"/>
<dbReference type="Proteomes" id="UP000184510">
    <property type="component" value="Unassembled WGS sequence"/>
</dbReference>
<dbReference type="Pfam" id="PF13306">
    <property type="entry name" value="LRR_5"/>
    <property type="match status" value="3"/>
</dbReference>
<gene>
    <name evidence="1" type="ORF">SAMN02745181_1174</name>
</gene>
<dbReference type="STRING" id="1123071.SAMN02745181_1174"/>
<reference evidence="1 2" key="1">
    <citation type="submission" date="2016-11" db="EMBL/GenBank/DDBJ databases">
        <authorList>
            <person name="Jaros S."/>
            <person name="Januszkiewicz K."/>
            <person name="Wedrychowicz H."/>
        </authorList>
    </citation>
    <scope>NUCLEOTIDE SEQUENCE [LARGE SCALE GENOMIC DNA]</scope>
    <source>
        <strain evidence="1 2">DSM 18772</strain>
    </source>
</reference>
<dbReference type="InterPro" id="IPR026906">
    <property type="entry name" value="LRR_5"/>
</dbReference>
<organism evidence="1 2">
    <name type="scientific">Rubritalea squalenifaciens DSM 18772</name>
    <dbReference type="NCBI Taxonomy" id="1123071"/>
    <lineage>
        <taxon>Bacteria</taxon>
        <taxon>Pseudomonadati</taxon>
        <taxon>Verrucomicrobiota</taxon>
        <taxon>Verrucomicrobiia</taxon>
        <taxon>Verrucomicrobiales</taxon>
        <taxon>Rubritaleaceae</taxon>
        <taxon>Rubritalea</taxon>
    </lineage>
</organism>
<dbReference type="RefSeq" id="WP_143158567.1">
    <property type="nucleotide sequence ID" value="NZ_FQYR01000003.1"/>
</dbReference>
<dbReference type="InParanoid" id="A0A1M6GHJ5"/>
<dbReference type="Gene3D" id="3.80.10.10">
    <property type="entry name" value="Ribonuclease Inhibitor"/>
    <property type="match status" value="3"/>
</dbReference>
<dbReference type="EMBL" id="FQYR01000003">
    <property type="protein sequence ID" value="SHJ09485.1"/>
    <property type="molecule type" value="Genomic_DNA"/>
</dbReference>
<proteinExistence type="predicted"/>
<evidence type="ECO:0000313" key="1">
    <source>
        <dbReference type="EMBL" id="SHJ09485.1"/>
    </source>
</evidence>
<name>A0A1M6GHJ5_9BACT</name>
<dbReference type="AlphaFoldDB" id="A0A1M6GHJ5"/>
<dbReference type="SUPFAM" id="SSF52058">
    <property type="entry name" value="L domain-like"/>
    <property type="match status" value="3"/>
</dbReference>
<dbReference type="InterPro" id="IPR032675">
    <property type="entry name" value="LRR_dom_sf"/>
</dbReference>
<dbReference type="PANTHER" id="PTHR45661">
    <property type="entry name" value="SURFACE ANTIGEN"/>
    <property type="match status" value="1"/>
</dbReference>
<dbReference type="PANTHER" id="PTHR45661:SF3">
    <property type="entry name" value="IG-LIKE DOMAIN-CONTAINING PROTEIN"/>
    <property type="match status" value="1"/>
</dbReference>
<accession>A0A1M6GHJ5</accession>
<protein>
    <submittedName>
        <fullName evidence="1">Leucine rich repeat-containing protein</fullName>
    </submittedName>
</protein>
<keyword evidence="2" id="KW-1185">Reference proteome</keyword>
<dbReference type="InterPro" id="IPR053139">
    <property type="entry name" value="Surface_bspA-like"/>
</dbReference>
<evidence type="ECO:0000313" key="2">
    <source>
        <dbReference type="Proteomes" id="UP000184510"/>
    </source>
</evidence>
<sequence>MTHPASHSLRSAATFLLCAWVAILAMAPACIRAGTIGPLTYELVDDTSVTITLCERNVSGPVTIPADIEGLPVTTIGYQAFDRCTQLTSVIIPEGVTTIGITAFSNCPALTGVELPSTVETIGLGAFSNCTLLDNVILPQNLTSLGTSAFSGCTSLSSIAIPSGITTIPESLFRGCSSLSSVSLPAGLDVIENQAFQHCSSLTSITLPDSLASIGLESFRGCTLLETLTLPSGLSSLATAAFAGCPNLQSIVLEPGNTSYTSVDGVIYTADMKKLVVAPGGLASLGNFTVPAGVTTISDHSFSSCTHLTGITIPGSVSYLGEFAFDSCDSLASITIPSSVTEILTGCFRDCSSLVAISLPSSISSLEPSAFTNCSSLLSIQTDPANNTYTSVDGVLFSKDATTLVRYPPGRPGHYNVPPGVLYIGSDSFVTSHKLTSIAFPGGLQGVLYGAFQLCEGLTSIELPEGVQTVGAYAFSKCFLLTTVYLPDTVTTLGYATFQDCWSLETVHLSEGITAIQDRTFEWCQNLQHIVIPGGVETLGSYAFKLCSSLKSVVLPASVTCIEFLTFDGCRNLESAYFLGNAPEAYGTQVFFTAYSPGFTIYYLSGNTGFDVEPWTQSPGYPDAPGTVMYNQVEIDQSTYPAASWLLQHRVDYTSSLNSDTNGDGVTLLMEYALQLNPNTSNRNNLPGIELAETTAGLTFRGDTPGITYEVWTSTNLTDWTQDGVTLSPPGEDGIRTATIERSGRNRAFLQLRVSE</sequence>